<organism evidence="8 9">
    <name type="scientific">Morella rubra</name>
    <name type="common">Chinese bayberry</name>
    <dbReference type="NCBI Taxonomy" id="262757"/>
    <lineage>
        <taxon>Eukaryota</taxon>
        <taxon>Viridiplantae</taxon>
        <taxon>Streptophyta</taxon>
        <taxon>Embryophyta</taxon>
        <taxon>Tracheophyta</taxon>
        <taxon>Spermatophyta</taxon>
        <taxon>Magnoliopsida</taxon>
        <taxon>eudicotyledons</taxon>
        <taxon>Gunneridae</taxon>
        <taxon>Pentapetalae</taxon>
        <taxon>rosids</taxon>
        <taxon>fabids</taxon>
        <taxon>Fagales</taxon>
        <taxon>Myricaceae</taxon>
        <taxon>Morella</taxon>
    </lineage>
</organism>
<dbReference type="InterPro" id="IPR037185">
    <property type="entry name" value="EmrE-like"/>
</dbReference>
<dbReference type="AlphaFoldDB" id="A0A6A1V0F0"/>
<dbReference type="InterPro" id="IPR000620">
    <property type="entry name" value="EamA_dom"/>
</dbReference>
<feature type="transmembrane region" description="Helical" evidence="6">
    <location>
        <begin position="70"/>
        <end position="90"/>
    </location>
</feature>
<dbReference type="EMBL" id="RXIC02000026">
    <property type="protein sequence ID" value="KAB1204800.1"/>
    <property type="molecule type" value="Genomic_DNA"/>
</dbReference>
<comment type="caution">
    <text evidence="8">The sequence shown here is derived from an EMBL/GenBank/DDBJ whole genome shotgun (WGS) entry which is preliminary data.</text>
</comment>
<evidence type="ECO:0000313" key="9">
    <source>
        <dbReference type="Proteomes" id="UP000516437"/>
    </source>
</evidence>
<feature type="transmembrane region" description="Helical" evidence="6">
    <location>
        <begin position="241"/>
        <end position="261"/>
    </location>
</feature>
<feature type="transmembrane region" description="Helical" evidence="6">
    <location>
        <begin position="134"/>
        <end position="153"/>
    </location>
</feature>
<proteinExistence type="inferred from homology"/>
<dbReference type="PANTHER" id="PTHR31218">
    <property type="entry name" value="WAT1-RELATED PROTEIN"/>
    <property type="match status" value="1"/>
</dbReference>
<dbReference type="Pfam" id="PF00892">
    <property type="entry name" value="EamA"/>
    <property type="match status" value="2"/>
</dbReference>
<keyword evidence="3 6" id="KW-0812">Transmembrane</keyword>
<evidence type="ECO:0000256" key="6">
    <source>
        <dbReference type="RuleBase" id="RU363077"/>
    </source>
</evidence>
<evidence type="ECO:0000256" key="1">
    <source>
        <dbReference type="ARBA" id="ARBA00004141"/>
    </source>
</evidence>
<dbReference type="Proteomes" id="UP000516437">
    <property type="component" value="Chromosome 8"/>
</dbReference>
<dbReference type="GO" id="GO:0016020">
    <property type="term" value="C:membrane"/>
    <property type="evidence" value="ECO:0007669"/>
    <property type="project" value="UniProtKB-SubCell"/>
</dbReference>
<evidence type="ECO:0000259" key="7">
    <source>
        <dbReference type="Pfam" id="PF00892"/>
    </source>
</evidence>
<keyword evidence="5 6" id="KW-0472">Membrane</keyword>
<sequence>MGGLDDYKPAIAMLGLQFSYACVALTTRTALLQGMSPRVFVVYRQAVATLFIAPTAYFTRRKSGSCSLGLRSFFLIFLAALIGVTINQNIYFEGLYLASSSMASAMGNLVPAVTFVMASLCGLERVNFGSLRSISKIVGTVLCVAGAVSMALLRGPKLLNAELQPANSVLGSGGENWLLGCLFLFGSSCCWSLWLILQVPASASCPDLLSLSAWMCFLATLQSAILALLTEREPKAWTIHSSLELFCCLFSGLVGSGLSFFVQAWCISKRGPLFSAMFNPLCTVIVTALATIFLHEELYIGSLIGAIGVIIGLYVVLWGKSKDLLESNEETKLQIDEAGKVRISIDESSGKTIDLEEPLLPDKSSVSIRK</sequence>
<comment type="similarity">
    <text evidence="2 6">Belongs to the drug/metabolite transporter (DMT) superfamily. Plant drug/metabolite exporter (P-DME) (TC 2.A.7.4) family.</text>
</comment>
<comment type="subcellular location">
    <subcellularLocation>
        <location evidence="1 6">Membrane</location>
        <topology evidence="1 6">Multi-pass membrane protein</topology>
    </subcellularLocation>
</comment>
<gene>
    <name evidence="8" type="ORF">CJ030_MR8G002628</name>
</gene>
<feature type="transmembrane region" description="Helical" evidence="6">
    <location>
        <begin position="208"/>
        <end position="229"/>
    </location>
</feature>
<keyword evidence="4 6" id="KW-1133">Transmembrane helix</keyword>
<feature type="domain" description="EamA" evidence="7">
    <location>
        <begin position="11"/>
        <end position="148"/>
    </location>
</feature>
<reference evidence="8 9" key="1">
    <citation type="journal article" date="2019" name="Plant Biotechnol. J.">
        <title>The red bayberry genome and genetic basis of sex determination.</title>
        <authorList>
            <person name="Jia H.M."/>
            <person name="Jia H.J."/>
            <person name="Cai Q.L."/>
            <person name="Wang Y."/>
            <person name="Zhao H.B."/>
            <person name="Yang W.F."/>
            <person name="Wang G.Y."/>
            <person name="Li Y.H."/>
            <person name="Zhan D.L."/>
            <person name="Shen Y.T."/>
            <person name="Niu Q.F."/>
            <person name="Chang L."/>
            <person name="Qiu J."/>
            <person name="Zhao L."/>
            <person name="Xie H.B."/>
            <person name="Fu W.Y."/>
            <person name="Jin J."/>
            <person name="Li X.W."/>
            <person name="Jiao Y."/>
            <person name="Zhou C.C."/>
            <person name="Tu T."/>
            <person name="Chai C.Y."/>
            <person name="Gao J.L."/>
            <person name="Fan L.J."/>
            <person name="van de Weg E."/>
            <person name="Wang J.Y."/>
            <person name="Gao Z.S."/>
        </authorList>
    </citation>
    <scope>NUCLEOTIDE SEQUENCE [LARGE SCALE GENOMIC DNA]</scope>
    <source>
        <tissue evidence="8">Leaves</tissue>
    </source>
</reference>
<evidence type="ECO:0000256" key="3">
    <source>
        <dbReference type="ARBA" id="ARBA00022692"/>
    </source>
</evidence>
<keyword evidence="9" id="KW-1185">Reference proteome</keyword>
<evidence type="ECO:0000256" key="2">
    <source>
        <dbReference type="ARBA" id="ARBA00007635"/>
    </source>
</evidence>
<feature type="transmembrane region" description="Helical" evidence="6">
    <location>
        <begin position="102"/>
        <end position="122"/>
    </location>
</feature>
<accession>A0A6A1V0F0</accession>
<evidence type="ECO:0000256" key="4">
    <source>
        <dbReference type="ARBA" id="ARBA00022989"/>
    </source>
</evidence>
<evidence type="ECO:0000256" key="5">
    <source>
        <dbReference type="ARBA" id="ARBA00023136"/>
    </source>
</evidence>
<feature type="transmembrane region" description="Helical" evidence="6">
    <location>
        <begin position="299"/>
        <end position="317"/>
    </location>
</feature>
<protein>
    <recommendedName>
        <fullName evidence="6">WAT1-related protein</fullName>
    </recommendedName>
</protein>
<evidence type="ECO:0000313" key="8">
    <source>
        <dbReference type="EMBL" id="KAB1204800.1"/>
    </source>
</evidence>
<feature type="domain" description="EamA" evidence="7">
    <location>
        <begin position="179"/>
        <end position="317"/>
    </location>
</feature>
<dbReference type="SUPFAM" id="SSF103481">
    <property type="entry name" value="Multidrug resistance efflux transporter EmrE"/>
    <property type="match status" value="2"/>
</dbReference>
<dbReference type="OrthoDB" id="1728340at2759"/>
<feature type="transmembrane region" description="Helical" evidence="6">
    <location>
        <begin position="273"/>
        <end position="293"/>
    </location>
</feature>
<dbReference type="GO" id="GO:0022857">
    <property type="term" value="F:transmembrane transporter activity"/>
    <property type="evidence" value="ECO:0007669"/>
    <property type="project" value="InterPro"/>
</dbReference>
<dbReference type="InterPro" id="IPR030184">
    <property type="entry name" value="WAT1-related"/>
</dbReference>
<feature type="transmembrane region" description="Helical" evidence="6">
    <location>
        <begin position="177"/>
        <end position="196"/>
    </location>
</feature>
<name>A0A6A1V0F0_9ROSI</name>